<feature type="domain" description="AMP-dependent synthetase/ligase" evidence="7">
    <location>
        <begin position="89"/>
        <end position="474"/>
    </location>
</feature>
<dbReference type="InterPro" id="IPR045851">
    <property type="entry name" value="AMP-bd_C_sf"/>
</dbReference>
<dbReference type="AlphaFoldDB" id="A0A202BAC8"/>
<keyword evidence="2 6" id="KW-0436">Ligase</keyword>
<comment type="cofactor">
    <cofactor evidence="6">
        <name>Mg(2+)</name>
        <dbReference type="ChEBI" id="CHEBI:18420"/>
    </cofactor>
</comment>
<evidence type="ECO:0000256" key="1">
    <source>
        <dbReference type="ARBA" id="ARBA00006432"/>
    </source>
</evidence>
<comment type="function">
    <text evidence="6">Catalyzes the conversion of acetate into acetyl-CoA (AcCoA), an essential intermediate at the junction of anabolic and catabolic pathways. AcsA undergoes a two-step reaction. In the first half reaction, AcsA combines acetate with ATP to form acetyl-adenylate (AcAMP) intermediate. In the second half reaction, it can then transfer the acetyl group from AcAMP to the sulfhydryl group of CoA, forming the product AcCoA.</text>
</comment>
<feature type="binding site" evidence="6">
    <location>
        <position position="522"/>
    </location>
    <ligand>
        <name>ATP</name>
        <dbReference type="ChEBI" id="CHEBI:30616"/>
    </ligand>
</feature>
<dbReference type="PANTHER" id="PTHR24095">
    <property type="entry name" value="ACETYL-COENZYME A SYNTHETASE"/>
    <property type="match status" value="1"/>
</dbReference>
<feature type="domain" description="AMP-binding enzyme C-terminal" evidence="8">
    <location>
        <begin position="538"/>
        <end position="619"/>
    </location>
</feature>
<dbReference type="InterPro" id="IPR032387">
    <property type="entry name" value="ACAS_N"/>
</dbReference>
<dbReference type="CDD" id="cd05966">
    <property type="entry name" value="ACS"/>
    <property type="match status" value="1"/>
</dbReference>
<dbReference type="HAMAP" id="MF_01123">
    <property type="entry name" value="Ac_CoA_synth"/>
    <property type="match status" value="1"/>
</dbReference>
<keyword evidence="5 6" id="KW-0007">Acetylation</keyword>
<dbReference type="GO" id="GO:0046872">
    <property type="term" value="F:metal ion binding"/>
    <property type="evidence" value="ECO:0007669"/>
    <property type="project" value="UniProtKB-KW"/>
</dbReference>
<dbReference type="Gene3D" id="3.30.300.30">
    <property type="match status" value="1"/>
</dbReference>
<accession>A0A202BAC8</accession>
<keyword evidence="6" id="KW-0479">Metal-binding</keyword>
<dbReference type="PANTHER" id="PTHR24095:SF14">
    <property type="entry name" value="ACETYL-COENZYME A SYNTHETASE 1"/>
    <property type="match status" value="1"/>
</dbReference>
<evidence type="ECO:0000256" key="2">
    <source>
        <dbReference type="ARBA" id="ARBA00022598"/>
    </source>
</evidence>
<dbReference type="Gene3D" id="3.40.50.12780">
    <property type="entry name" value="N-terminal domain of ligase-like"/>
    <property type="match status" value="1"/>
</dbReference>
<name>A0A202BAC8_CHRVL</name>
<feature type="binding site" evidence="6">
    <location>
        <begin position="196"/>
        <end position="199"/>
    </location>
    <ligand>
        <name>CoA</name>
        <dbReference type="ChEBI" id="CHEBI:57287"/>
    </ligand>
</feature>
<dbReference type="InterPro" id="IPR000873">
    <property type="entry name" value="AMP-dep_synth/lig_dom"/>
</dbReference>
<evidence type="ECO:0000313" key="10">
    <source>
        <dbReference type="EMBL" id="OVE48372.1"/>
    </source>
</evidence>
<comment type="catalytic activity">
    <reaction evidence="6">
        <text>acetate + ATP + CoA = acetyl-CoA + AMP + diphosphate</text>
        <dbReference type="Rhea" id="RHEA:23176"/>
        <dbReference type="ChEBI" id="CHEBI:30089"/>
        <dbReference type="ChEBI" id="CHEBI:30616"/>
        <dbReference type="ChEBI" id="CHEBI:33019"/>
        <dbReference type="ChEBI" id="CHEBI:57287"/>
        <dbReference type="ChEBI" id="CHEBI:57288"/>
        <dbReference type="ChEBI" id="CHEBI:456215"/>
        <dbReference type="EC" id="6.2.1.1"/>
    </reaction>
</comment>
<keyword evidence="6" id="KW-0460">Magnesium</keyword>
<evidence type="ECO:0000313" key="11">
    <source>
        <dbReference type="Proteomes" id="UP000196342"/>
    </source>
</evidence>
<dbReference type="FunFam" id="3.40.50.12780:FF:000001">
    <property type="entry name" value="Acetyl-coenzyme A synthetase"/>
    <property type="match status" value="1"/>
</dbReference>
<feature type="binding site" evidence="6">
    <location>
        <position position="533"/>
    </location>
    <ligand>
        <name>ATP</name>
        <dbReference type="ChEBI" id="CHEBI:30616"/>
    </ligand>
</feature>
<dbReference type="Pfam" id="PF00501">
    <property type="entry name" value="AMP-binding"/>
    <property type="match status" value="1"/>
</dbReference>
<dbReference type="GO" id="GO:0005829">
    <property type="term" value="C:cytosol"/>
    <property type="evidence" value="ECO:0007669"/>
    <property type="project" value="TreeGrafter"/>
</dbReference>
<dbReference type="Pfam" id="PF13193">
    <property type="entry name" value="AMP-binding_C"/>
    <property type="match status" value="1"/>
</dbReference>
<feature type="modified residue" description="N6-acetyllysine" evidence="6">
    <location>
        <position position="619"/>
    </location>
</feature>
<reference evidence="10 11" key="1">
    <citation type="submission" date="2017-05" db="EMBL/GenBank/DDBJ databases">
        <title>Chromobacterium violaceum GHPS1 isolated from Hydrocarbon polluted soil in French Guiana display an awesome secondary metabolite arsenal and a battery of drug and heavy-metal-resistance and detoxification of xenobiotics proteins.</title>
        <authorList>
            <person name="Belbahri L."/>
        </authorList>
    </citation>
    <scope>NUCLEOTIDE SEQUENCE [LARGE SCALE GENOMIC DNA]</scope>
    <source>
        <strain evidence="10 11">GHPS1</strain>
    </source>
</reference>
<feature type="binding site" evidence="6">
    <location>
        <position position="549"/>
    </location>
    <ligand>
        <name>Mg(2+)</name>
        <dbReference type="ChEBI" id="CHEBI:18420"/>
    </ligand>
</feature>
<feature type="binding site" evidence="6">
    <location>
        <position position="544"/>
    </location>
    <ligand>
        <name>Mg(2+)</name>
        <dbReference type="ChEBI" id="CHEBI:18420"/>
    </ligand>
</feature>
<feature type="domain" description="Acetyl-coenzyme A synthetase N-terminal" evidence="9">
    <location>
        <begin position="32"/>
        <end position="87"/>
    </location>
</feature>
<comment type="similarity">
    <text evidence="1 6">Belongs to the ATP-dependent AMP-binding enzyme family.</text>
</comment>
<dbReference type="InterPro" id="IPR042099">
    <property type="entry name" value="ANL_N_sf"/>
</dbReference>
<dbReference type="Pfam" id="PF16177">
    <property type="entry name" value="ACAS_N"/>
    <property type="match status" value="1"/>
</dbReference>
<keyword evidence="4 6" id="KW-0067">ATP-binding</keyword>
<dbReference type="EC" id="6.2.1.1" evidence="6"/>
<dbReference type="GO" id="GO:0005524">
    <property type="term" value="F:ATP binding"/>
    <property type="evidence" value="ECO:0007669"/>
    <property type="project" value="UniProtKB-KW"/>
</dbReference>
<keyword evidence="3 6" id="KW-0547">Nucleotide-binding</keyword>
<evidence type="ECO:0000259" key="9">
    <source>
        <dbReference type="Pfam" id="PF16177"/>
    </source>
</evidence>
<dbReference type="RefSeq" id="WP_043614900.1">
    <property type="nucleotide sequence ID" value="NZ_CP069442.1"/>
</dbReference>
<feature type="binding site" evidence="6">
    <location>
        <position position="507"/>
    </location>
    <ligand>
        <name>ATP</name>
        <dbReference type="ChEBI" id="CHEBI:30616"/>
    </ligand>
</feature>
<feature type="binding site" evidence="6">
    <location>
        <position position="316"/>
    </location>
    <ligand>
        <name>CoA</name>
        <dbReference type="ChEBI" id="CHEBI:57287"/>
    </ligand>
</feature>
<feature type="binding site" evidence="6">
    <location>
        <begin position="392"/>
        <end position="394"/>
    </location>
    <ligand>
        <name>ATP</name>
        <dbReference type="ChEBI" id="CHEBI:30616"/>
    </ligand>
</feature>
<protein>
    <recommendedName>
        <fullName evidence="6">Acetyl-coenzyme A synthetase</fullName>
        <shortName evidence="6">AcCoA synthetase</shortName>
        <shortName evidence="6">Acs</shortName>
        <ecNumber evidence="6">6.2.1.1</ecNumber>
    </recommendedName>
    <alternativeName>
        <fullName evidence="6">Acetate--CoA ligase</fullName>
    </alternativeName>
    <alternativeName>
        <fullName evidence="6">Acyl-activating enzyme</fullName>
    </alternativeName>
</protein>
<dbReference type="InterPro" id="IPR020845">
    <property type="entry name" value="AMP-binding_CS"/>
</dbReference>
<dbReference type="NCBIfam" id="NF001208">
    <property type="entry name" value="PRK00174.1"/>
    <property type="match status" value="1"/>
</dbReference>
<sequence length="654" mass="71949">MSTLDSILKETRSFAPSEEFRRKASISGIEAYHALCEQADDHYLSFWGDLARELITWKKPFSRVLDDSQAPFFKWFDDGVLNASYNCLDRHLAANANKIAIIFEADDGEVTRVTYSELHRRVCQFANGLKSLGVKKGDRVVVYMPMGIEAVVTMQACARIGAIHSVVFGGFSAGAVRDRIQDAGATVVVTANESVRGGKNVPLKATVDEALALEGAESVGHVVVYQRTNGGADWTDGRDVWWHKLIEGQSEACEPEWMGAEDPLFILYTSGSTGKPKGIQHSTAGYLLGALNSFRWVFDYKPNDVFWCTADVGWITGHSYVCYGPLANGATQVIFEGVPTYPDAGRFWKMIEQHKVSIFYTAPTAIRSLIKLGSDLPKQYDLSSLRVLGTVGEPINPEAWIWYYETVGGGRCPIVDTWWQTETGSTMIAPLPGAIATKPGSCTLPLPGVIADIVDESGAQVEPGRGGFLVIKKPFPSLVRTIWNDPERFKKTYFPDEFDGKYYLAGDSAHRDENGYFWIMGRIDDVLNVSGHRLGTMEIESALVANPLVAEAAVVGKPHEVKGEAVVAFVVLKGARPQGDAAKTVAAELKNWVAHEIGKIAQPDDIRFGENLPKTRSGKIMRRLLRSIAKGEEITQDVSTLENPQILQQLQQPL</sequence>
<evidence type="ECO:0000259" key="7">
    <source>
        <dbReference type="Pfam" id="PF00501"/>
    </source>
</evidence>
<dbReference type="GO" id="GO:0003987">
    <property type="term" value="F:acetate-CoA ligase activity"/>
    <property type="evidence" value="ECO:0007669"/>
    <property type="project" value="UniProtKB-UniRule"/>
</dbReference>
<evidence type="ECO:0000256" key="5">
    <source>
        <dbReference type="ARBA" id="ARBA00022990"/>
    </source>
</evidence>
<dbReference type="NCBIfam" id="TIGR02188">
    <property type="entry name" value="Ac_CoA_lig_AcsA"/>
    <property type="match status" value="1"/>
</dbReference>
<dbReference type="EMBL" id="NHOO01000007">
    <property type="protein sequence ID" value="OVE48372.1"/>
    <property type="molecule type" value="Genomic_DNA"/>
</dbReference>
<dbReference type="SUPFAM" id="SSF56801">
    <property type="entry name" value="Acetyl-CoA synthetase-like"/>
    <property type="match status" value="1"/>
</dbReference>
<feature type="binding site" evidence="6">
    <location>
        <begin position="416"/>
        <end position="421"/>
    </location>
    <ligand>
        <name>ATP</name>
        <dbReference type="ChEBI" id="CHEBI:30616"/>
    </ligand>
</feature>
<comment type="PTM">
    <text evidence="6">Acetylated. Deacetylation by the SIR2-homolog deacetylase activates the enzyme.</text>
</comment>
<dbReference type="GO" id="GO:0016208">
    <property type="term" value="F:AMP binding"/>
    <property type="evidence" value="ECO:0007669"/>
    <property type="project" value="InterPro"/>
</dbReference>
<organism evidence="10 11">
    <name type="scientific">Chromobacterium violaceum</name>
    <dbReference type="NCBI Taxonomy" id="536"/>
    <lineage>
        <taxon>Bacteria</taxon>
        <taxon>Pseudomonadati</taxon>
        <taxon>Pseudomonadota</taxon>
        <taxon>Betaproteobacteria</taxon>
        <taxon>Neisseriales</taxon>
        <taxon>Chromobacteriaceae</taxon>
        <taxon>Chromobacterium</taxon>
    </lineage>
</organism>
<dbReference type="GeneID" id="66364504"/>
<comment type="caution">
    <text evidence="6">Lacks conserved residue(s) required for the propagation of feature annotation.</text>
</comment>
<dbReference type="GO" id="GO:0019427">
    <property type="term" value="P:acetyl-CoA biosynthetic process from acetate"/>
    <property type="evidence" value="ECO:0007669"/>
    <property type="project" value="UniProtKB-UniRule"/>
</dbReference>
<feature type="binding site" evidence="6">
    <location>
        <position position="530"/>
    </location>
    <ligand>
        <name>CoA</name>
        <dbReference type="ChEBI" id="CHEBI:57287"/>
    </ligand>
</feature>
<proteinExistence type="inferred from homology"/>
<dbReference type="InterPro" id="IPR011904">
    <property type="entry name" value="Ac_CoA_lig"/>
</dbReference>
<keyword evidence="11" id="KW-1185">Reference proteome</keyword>
<evidence type="ECO:0000256" key="3">
    <source>
        <dbReference type="ARBA" id="ARBA00022741"/>
    </source>
</evidence>
<dbReference type="Proteomes" id="UP000196342">
    <property type="component" value="Unassembled WGS sequence"/>
</dbReference>
<dbReference type="PROSITE" id="PS00455">
    <property type="entry name" value="AMP_BINDING"/>
    <property type="match status" value="1"/>
</dbReference>
<evidence type="ECO:0000256" key="6">
    <source>
        <dbReference type="HAMAP-Rule" id="MF_01123"/>
    </source>
</evidence>
<gene>
    <name evidence="6" type="primary">acsA</name>
    <name evidence="10" type="ORF">CBW21_10490</name>
</gene>
<evidence type="ECO:0000259" key="8">
    <source>
        <dbReference type="Pfam" id="PF13193"/>
    </source>
</evidence>
<dbReference type="InterPro" id="IPR025110">
    <property type="entry name" value="AMP-bd_C"/>
</dbReference>
<comment type="caution">
    <text evidence="10">The sequence shown here is derived from an EMBL/GenBank/DDBJ whole genome shotgun (WGS) entry which is preliminary data.</text>
</comment>
<evidence type="ECO:0000256" key="4">
    <source>
        <dbReference type="ARBA" id="ARBA00022840"/>
    </source>
</evidence>